<comment type="similarity">
    <text evidence="10">In the N-terminal section; belongs to the methyltransferase superfamily. tRNA (mnm(5)s(2)U34)-methyltransferase family.</text>
</comment>
<evidence type="ECO:0000313" key="13">
    <source>
        <dbReference type="EMBL" id="HAN29920.1"/>
    </source>
</evidence>
<evidence type="ECO:0000256" key="10">
    <source>
        <dbReference type="HAMAP-Rule" id="MF_01102"/>
    </source>
</evidence>
<dbReference type="NCBIfam" id="TIGR03197">
    <property type="entry name" value="MnmC_Cterm"/>
    <property type="match status" value="1"/>
</dbReference>
<dbReference type="PANTHER" id="PTHR13847:SF283">
    <property type="entry name" value="TRNA 5-METHYLAMINOMETHYL-2-THIOURIDINE BIOSYNTHESIS BIFUNCTIONAL PROTEIN MNMC"/>
    <property type="match status" value="1"/>
</dbReference>
<evidence type="ECO:0000256" key="8">
    <source>
        <dbReference type="ARBA" id="ARBA00023002"/>
    </source>
</evidence>
<keyword evidence="9 10" id="KW-0511">Multifunctional enzyme</keyword>
<dbReference type="InterPro" id="IPR023032">
    <property type="entry name" value="tRNA_MAMT_biosynth_bifunc_MnmC"/>
</dbReference>
<evidence type="ECO:0000259" key="12">
    <source>
        <dbReference type="Pfam" id="PF01266"/>
    </source>
</evidence>
<comment type="caution">
    <text evidence="13">The sequence shown here is derived from an EMBL/GenBank/DDBJ whole genome shotgun (WGS) entry which is preliminary data.</text>
</comment>
<feature type="domain" description="FAD dependent oxidoreductase" evidence="12">
    <location>
        <begin position="275"/>
        <end position="642"/>
    </location>
</feature>
<comment type="similarity">
    <text evidence="10">In the C-terminal section; belongs to the DAO family.</text>
</comment>
<dbReference type="Pfam" id="PF01266">
    <property type="entry name" value="DAO"/>
    <property type="match status" value="1"/>
</dbReference>
<gene>
    <name evidence="10" type="primary">mnmC</name>
    <name evidence="13" type="ORF">DCP75_19815</name>
</gene>
<protein>
    <recommendedName>
        <fullName evidence="10">tRNA 5-methylaminomethyl-2-thiouridine biosynthesis bifunctional protein MnmC</fullName>
        <shortName evidence="10">tRNA mnm(5)s(2)U biosynthesis bifunctional protein</shortName>
    </recommendedName>
    <domain>
        <recommendedName>
            <fullName evidence="10">tRNA (mnm(5)s(2)U34)-methyltransferase</fullName>
            <ecNumber evidence="10">2.1.1.61</ecNumber>
        </recommendedName>
    </domain>
    <domain>
        <recommendedName>
            <fullName evidence="10">FAD-dependent cmnm(5)s(2)U34 oxidoreductase</fullName>
            <ecNumber evidence="10">1.5.-.-</ecNumber>
        </recommendedName>
    </domain>
</protein>
<dbReference type="SUPFAM" id="SSF51905">
    <property type="entry name" value="FAD/NAD(P)-binding domain"/>
    <property type="match status" value="1"/>
</dbReference>
<dbReference type="EC" id="1.5.-.-" evidence="10"/>
<dbReference type="InterPro" id="IPR029063">
    <property type="entry name" value="SAM-dependent_MTases_sf"/>
</dbReference>
<dbReference type="GO" id="GO:0005737">
    <property type="term" value="C:cytoplasm"/>
    <property type="evidence" value="ECO:0007669"/>
    <property type="project" value="UniProtKB-SubCell"/>
</dbReference>
<evidence type="ECO:0000256" key="4">
    <source>
        <dbReference type="ARBA" id="ARBA00022679"/>
    </source>
</evidence>
<dbReference type="GO" id="GO:0002098">
    <property type="term" value="P:tRNA wobble uridine modification"/>
    <property type="evidence" value="ECO:0007669"/>
    <property type="project" value="TreeGrafter"/>
</dbReference>
<dbReference type="STRING" id="1121937.GCA_000423125_01197"/>
<dbReference type="PANTHER" id="PTHR13847">
    <property type="entry name" value="SARCOSINE DEHYDROGENASE-RELATED"/>
    <property type="match status" value="1"/>
</dbReference>
<dbReference type="SUPFAM" id="SSF54373">
    <property type="entry name" value="FAD-linked reductases, C-terminal domain"/>
    <property type="match status" value="1"/>
</dbReference>
<dbReference type="GO" id="GO:0004808">
    <property type="term" value="F:tRNA (5-methylaminomethyl-2-thiouridylate)(34)-methyltransferase activity"/>
    <property type="evidence" value="ECO:0007669"/>
    <property type="project" value="UniProtKB-EC"/>
</dbReference>
<reference evidence="13 14" key="1">
    <citation type="journal article" date="2018" name="Nat. Biotechnol.">
        <title>A standardized bacterial taxonomy based on genome phylogeny substantially revises the tree of life.</title>
        <authorList>
            <person name="Parks D.H."/>
            <person name="Chuvochina M."/>
            <person name="Waite D.W."/>
            <person name="Rinke C."/>
            <person name="Skarshewski A."/>
            <person name="Chaumeil P.A."/>
            <person name="Hugenholtz P."/>
        </authorList>
    </citation>
    <scope>NUCLEOTIDE SEQUENCE [LARGE SCALE GENOMIC DNA]</scope>
    <source>
        <strain evidence="13">UBA9158</strain>
    </source>
</reference>
<comment type="catalytic activity">
    <reaction evidence="10">
        <text>5-aminomethyl-2-thiouridine(34) in tRNA + S-adenosyl-L-methionine = 5-methylaminomethyl-2-thiouridine(34) in tRNA + S-adenosyl-L-homocysteine + H(+)</text>
        <dbReference type="Rhea" id="RHEA:19569"/>
        <dbReference type="Rhea" id="RHEA-COMP:10195"/>
        <dbReference type="Rhea" id="RHEA-COMP:10197"/>
        <dbReference type="ChEBI" id="CHEBI:15378"/>
        <dbReference type="ChEBI" id="CHEBI:57856"/>
        <dbReference type="ChEBI" id="CHEBI:59789"/>
        <dbReference type="ChEBI" id="CHEBI:74454"/>
        <dbReference type="ChEBI" id="CHEBI:74455"/>
        <dbReference type="EC" id="2.1.1.61"/>
    </reaction>
</comment>
<dbReference type="EMBL" id="DMND01000270">
    <property type="protein sequence ID" value="HAN29920.1"/>
    <property type="molecule type" value="Genomic_DNA"/>
</dbReference>
<evidence type="ECO:0000256" key="2">
    <source>
        <dbReference type="ARBA" id="ARBA00022603"/>
    </source>
</evidence>
<evidence type="ECO:0000256" key="11">
    <source>
        <dbReference type="SAM" id="MobiDB-lite"/>
    </source>
</evidence>
<dbReference type="InterPro" id="IPR006076">
    <property type="entry name" value="FAD-dep_OxRdtase"/>
</dbReference>
<evidence type="ECO:0000256" key="3">
    <source>
        <dbReference type="ARBA" id="ARBA00022630"/>
    </source>
</evidence>
<keyword evidence="6 10" id="KW-0819">tRNA processing</keyword>
<keyword evidence="8 10" id="KW-0560">Oxidoreductase</keyword>
<dbReference type="GO" id="GO:0016645">
    <property type="term" value="F:oxidoreductase activity, acting on the CH-NH group of donors"/>
    <property type="evidence" value="ECO:0007669"/>
    <property type="project" value="InterPro"/>
</dbReference>
<evidence type="ECO:0000256" key="1">
    <source>
        <dbReference type="ARBA" id="ARBA00022490"/>
    </source>
</evidence>
<feature type="region of interest" description="Disordered" evidence="11">
    <location>
        <begin position="231"/>
        <end position="266"/>
    </location>
</feature>
<proteinExistence type="inferred from homology"/>
<dbReference type="GO" id="GO:0050660">
    <property type="term" value="F:flavin adenine dinucleotide binding"/>
    <property type="evidence" value="ECO:0007669"/>
    <property type="project" value="UniProtKB-UniRule"/>
</dbReference>
<keyword evidence="1 10" id="KW-0963">Cytoplasm</keyword>
<name>A0A3C1KT81_9GAMM</name>
<feature type="region of interest" description="tRNA (mnm(5)s(2)U34)-methyltransferase" evidence="10">
    <location>
        <begin position="1"/>
        <end position="251"/>
    </location>
</feature>
<evidence type="ECO:0000256" key="9">
    <source>
        <dbReference type="ARBA" id="ARBA00023268"/>
    </source>
</evidence>
<dbReference type="HAMAP" id="MF_01102">
    <property type="entry name" value="MnmC"/>
    <property type="match status" value="1"/>
</dbReference>
<dbReference type="AlphaFoldDB" id="A0A3C1KT81"/>
<comment type="function">
    <text evidence="10">Catalyzes the last two steps in the biosynthesis of 5-methylaminomethyl-2-thiouridine (mnm(5)s(2)U) at the wobble position (U34) in tRNA. Catalyzes the FAD-dependent demodification of cmnm(5)s(2)U34 to nm(5)s(2)U34, followed by the transfer of a methyl group from S-adenosyl-L-methionine to nm(5)s(2)U34, to form mnm(5)s(2)U34.</text>
</comment>
<keyword evidence="7 10" id="KW-0274">FAD</keyword>
<evidence type="ECO:0000256" key="5">
    <source>
        <dbReference type="ARBA" id="ARBA00022691"/>
    </source>
</evidence>
<evidence type="ECO:0000313" key="14">
    <source>
        <dbReference type="Proteomes" id="UP000259273"/>
    </source>
</evidence>
<dbReference type="Gene3D" id="3.30.9.10">
    <property type="entry name" value="D-Amino Acid Oxidase, subunit A, domain 2"/>
    <property type="match status" value="1"/>
</dbReference>
<evidence type="ECO:0000256" key="6">
    <source>
        <dbReference type="ARBA" id="ARBA00022694"/>
    </source>
</evidence>
<dbReference type="InterPro" id="IPR017610">
    <property type="entry name" value="tRNA_S-uridine_synth_MnmC_C"/>
</dbReference>
<keyword evidence="4 10" id="KW-0808">Transferase</keyword>
<comment type="cofactor">
    <cofactor evidence="10">
        <name>FAD</name>
        <dbReference type="ChEBI" id="CHEBI:57692"/>
    </cofactor>
</comment>
<evidence type="ECO:0000256" key="7">
    <source>
        <dbReference type="ARBA" id="ARBA00022827"/>
    </source>
</evidence>
<dbReference type="InterPro" id="IPR036188">
    <property type="entry name" value="FAD/NAD-bd_sf"/>
</dbReference>
<sequence>MRRDNQPWASLPARHVPSGDFVVPPGTGTASESVSKRSSAAQQEHRALSGTHLEKRWQEHSARVFTIAATGFGSGLDFLLTWQRWRTREHPAAGAQRLHYIAIDRLPVAGSDLAASLAAWPHLAELGDTLRRHYPQPLPGVHRAIFDSGAVTLDLWWGAVDEVLADLGQGNTALVDDWHLCADHPDSSEHSGLESLWPQIAALSRPGATFAMPAPAGSPLAGSVAMGLAVRHGQHSTTTGKKPRSAQARQSQHKATAGTPRWDLPWHSRTPPGQVLVLGAGLAGCHTAAALVRRGLEVTVLERGKPAQAASGNAQGVMYTRLSRRHSALTDFALCSFDFAVRQYAAAFASGALHEGEDGALCGSFHQVTNIAELERMRPLLHAVPELAQVADAERASQLIGIQQTSAGYWYPRSGWLSPPAVCRALLQQPGIVLREHCGALRLQRNGQNWQALNAAGELVAAAPAVVVAAGTACSTLDGLDWLPLRAIRGQTTQLPALPELAPLRAALCHRGYIAPARGGEHCIGATFGPGDTDPDLRAADQAYNLAQLRAALPTLATPLATLEDSALPGRTQWRCASPDYLPLVGPAPDRAMFLQRFAALRDNARRAIEAEGAYIEGLYLNTGHGSRGLTSTPLAAELLASQLCGESLPVEPEILRALAPARFLLRDLGRNRI</sequence>
<dbReference type="Gene3D" id="3.50.50.60">
    <property type="entry name" value="FAD/NAD(P)-binding domain"/>
    <property type="match status" value="1"/>
</dbReference>
<keyword evidence="2 10" id="KW-0489">Methyltransferase</keyword>
<comment type="subcellular location">
    <subcellularLocation>
        <location evidence="10">Cytoplasm</location>
    </subcellularLocation>
</comment>
<keyword evidence="3 10" id="KW-0285">Flavoprotein</keyword>
<dbReference type="Gene3D" id="3.40.50.150">
    <property type="entry name" value="Vaccinia Virus protein VP39"/>
    <property type="match status" value="1"/>
</dbReference>
<dbReference type="EC" id="2.1.1.61" evidence="10"/>
<feature type="region of interest" description="FAD-dependent cmnm(5)s(2)U34 oxidoreductase" evidence="10">
    <location>
        <begin position="278"/>
        <end position="674"/>
    </location>
</feature>
<feature type="region of interest" description="Disordered" evidence="11">
    <location>
        <begin position="1"/>
        <end position="33"/>
    </location>
</feature>
<keyword evidence="5 10" id="KW-0949">S-adenosyl-L-methionine</keyword>
<dbReference type="GO" id="GO:0032259">
    <property type="term" value="P:methylation"/>
    <property type="evidence" value="ECO:0007669"/>
    <property type="project" value="UniProtKB-KW"/>
</dbReference>
<dbReference type="Proteomes" id="UP000259273">
    <property type="component" value="Unassembled WGS sequence"/>
</dbReference>
<accession>A0A3C1KT81</accession>
<organism evidence="13 14">
    <name type="scientific">Haliea salexigens</name>
    <dbReference type="NCBI Taxonomy" id="287487"/>
    <lineage>
        <taxon>Bacteria</taxon>
        <taxon>Pseudomonadati</taxon>
        <taxon>Pseudomonadota</taxon>
        <taxon>Gammaproteobacteria</taxon>
        <taxon>Cellvibrionales</taxon>
        <taxon>Halieaceae</taxon>
        <taxon>Haliea</taxon>
    </lineage>
</organism>